<reference evidence="1" key="1">
    <citation type="submission" date="2018-05" db="EMBL/GenBank/DDBJ databases">
        <authorList>
            <person name="Lanie J.A."/>
            <person name="Ng W.-L."/>
            <person name="Kazmierczak K.M."/>
            <person name="Andrzejewski T.M."/>
            <person name="Davidsen T.M."/>
            <person name="Wayne K.J."/>
            <person name="Tettelin H."/>
            <person name="Glass J.I."/>
            <person name="Rusch D."/>
            <person name="Podicherti R."/>
            <person name="Tsui H.-C.T."/>
            <person name="Winkler M.E."/>
        </authorList>
    </citation>
    <scope>NUCLEOTIDE SEQUENCE</scope>
</reference>
<dbReference type="Pfam" id="PF09754">
    <property type="entry name" value="PAC2"/>
    <property type="match status" value="1"/>
</dbReference>
<dbReference type="EMBL" id="UINC01170443">
    <property type="protein sequence ID" value="SVD74488.1"/>
    <property type="molecule type" value="Genomic_DNA"/>
</dbReference>
<sequence>MDGLIVHDTPNTKLSTMVVAFAGWPDAAEAATRAIRYMVRKLPSKKIAEIDPENYYDFTVNRPQTRINRRKDRIIKWPTNEFYSYVPEDNPENGLLMYVGTEPNLKWRTFSDTVLEVAKLSGVELIISLGALLDAVPHTREVKITGRASSKEL</sequence>
<dbReference type="InterPro" id="IPR019151">
    <property type="entry name" value="Proteasome_assmbl_chaperone_2"/>
</dbReference>
<dbReference type="InterPro" id="IPR038389">
    <property type="entry name" value="PSMG2_sf"/>
</dbReference>
<evidence type="ECO:0008006" key="2">
    <source>
        <dbReference type="Google" id="ProtNLM"/>
    </source>
</evidence>
<feature type="non-terminal residue" evidence="1">
    <location>
        <position position="1"/>
    </location>
</feature>
<feature type="non-terminal residue" evidence="1">
    <location>
        <position position="153"/>
    </location>
</feature>
<evidence type="ECO:0000313" key="1">
    <source>
        <dbReference type="EMBL" id="SVD74488.1"/>
    </source>
</evidence>
<name>A0A382XW27_9ZZZZ</name>
<dbReference type="Gene3D" id="3.40.50.10900">
    <property type="entry name" value="PAC-like subunit"/>
    <property type="match status" value="1"/>
</dbReference>
<dbReference type="SUPFAM" id="SSF159659">
    <property type="entry name" value="Cgl1923-like"/>
    <property type="match status" value="1"/>
</dbReference>
<dbReference type="AlphaFoldDB" id="A0A382XW27"/>
<gene>
    <name evidence="1" type="ORF">METZ01_LOCUS427342</name>
</gene>
<protein>
    <recommendedName>
        <fullName evidence="2">PAC2 family protein</fullName>
    </recommendedName>
</protein>
<organism evidence="1">
    <name type="scientific">marine metagenome</name>
    <dbReference type="NCBI Taxonomy" id="408172"/>
    <lineage>
        <taxon>unclassified sequences</taxon>
        <taxon>metagenomes</taxon>
        <taxon>ecological metagenomes</taxon>
    </lineage>
</organism>
<proteinExistence type="predicted"/>
<accession>A0A382XW27</accession>